<dbReference type="SUPFAM" id="SSF56954">
    <property type="entry name" value="Outer membrane efflux proteins (OEP)"/>
    <property type="match status" value="1"/>
</dbReference>
<dbReference type="InterPro" id="IPR003423">
    <property type="entry name" value="OMP_efflux"/>
</dbReference>
<dbReference type="PANTHER" id="PTHR30026">
    <property type="entry name" value="OUTER MEMBRANE PROTEIN TOLC"/>
    <property type="match status" value="1"/>
</dbReference>
<comment type="similarity">
    <text evidence="2">Belongs to the outer membrane factor (OMF) (TC 1.B.17) family.</text>
</comment>
<keyword evidence="3" id="KW-0813">Transport</keyword>
<protein>
    <submittedName>
        <fullName evidence="9">TolC family protein</fullName>
    </submittedName>
</protein>
<evidence type="ECO:0000256" key="8">
    <source>
        <dbReference type="SAM" id="SignalP"/>
    </source>
</evidence>
<dbReference type="Proteomes" id="UP001058120">
    <property type="component" value="Chromosome"/>
</dbReference>
<dbReference type="Pfam" id="PF02321">
    <property type="entry name" value="OEP"/>
    <property type="match status" value="2"/>
</dbReference>
<evidence type="ECO:0000256" key="1">
    <source>
        <dbReference type="ARBA" id="ARBA00004442"/>
    </source>
</evidence>
<evidence type="ECO:0000256" key="6">
    <source>
        <dbReference type="ARBA" id="ARBA00023136"/>
    </source>
</evidence>
<keyword evidence="10" id="KW-1185">Reference proteome</keyword>
<evidence type="ECO:0000256" key="2">
    <source>
        <dbReference type="ARBA" id="ARBA00007613"/>
    </source>
</evidence>
<name>A0ABY5Y2T4_9BACT</name>
<dbReference type="PANTHER" id="PTHR30026:SF20">
    <property type="entry name" value="OUTER MEMBRANE PROTEIN TOLC"/>
    <property type="match status" value="1"/>
</dbReference>
<evidence type="ECO:0000313" key="9">
    <source>
        <dbReference type="EMBL" id="UWX06121.1"/>
    </source>
</evidence>
<keyword evidence="6" id="KW-0472">Membrane</keyword>
<dbReference type="EMBL" id="CP065938">
    <property type="protein sequence ID" value="UWX06121.1"/>
    <property type="molecule type" value="Genomic_DNA"/>
</dbReference>
<evidence type="ECO:0000256" key="5">
    <source>
        <dbReference type="ARBA" id="ARBA00022692"/>
    </source>
</evidence>
<evidence type="ECO:0000256" key="4">
    <source>
        <dbReference type="ARBA" id="ARBA00022452"/>
    </source>
</evidence>
<keyword evidence="7" id="KW-0998">Cell outer membrane</keyword>
<accession>A0ABY5Y2T4</accession>
<feature type="chain" id="PRO_5045110963" evidence="8">
    <location>
        <begin position="21"/>
        <end position="448"/>
    </location>
</feature>
<evidence type="ECO:0000313" key="10">
    <source>
        <dbReference type="Proteomes" id="UP001058120"/>
    </source>
</evidence>
<dbReference type="Gene3D" id="1.20.1600.10">
    <property type="entry name" value="Outer membrane efflux proteins (OEP)"/>
    <property type="match status" value="1"/>
</dbReference>
<organism evidence="9 10">
    <name type="scientific">Taurinivorans muris</name>
    <dbReference type="NCBI Taxonomy" id="2787751"/>
    <lineage>
        <taxon>Bacteria</taxon>
        <taxon>Pseudomonadati</taxon>
        <taxon>Thermodesulfobacteriota</taxon>
        <taxon>Desulfovibrionia</taxon>
        <taxon>Desulfovibrionales</taxon>
        <taxon>Desulfovibrionaceae</taxon>
        <taxon>Taurinivorans</taxon>
    </lineage>
</organism>
<keyword evidence="5" id="KW-0812">Transmembrane</keyword>
<dbReference type="RefSeq" id="WP_334315722.1">
    <property type="nucleotide sequence ID" value="NZ_CP065938.1"/>
</dbReference>
<proteinExistence type="inferred from homology"/>
<keyword evidence="8" id="KW-0732">Signal</keyword>
<comment type="subcellular location">
    <subcellularLocation>
        <location evidence="1">Cell outer membrane</location>
    </subcellularLocation>
</comment>
<evidence type="ECO:0000256" key="3">
    <source>
        <dbReference type="ARBA" id="ARBA00022448"/>
    </source>
</evidence>
<keyword evidence="4" id="KW-1134">Transmembrane beta strand</keyword>
<gene>
    <name evidence="9" type="ORF">JBF11_02050</name>
</gene>
<dbReference type="InterPro" id="IPR051906">
    <property type="entry name" value="TolC-like"/>
</dbReference>
<reference evidence="9" key="1">
    <citation type="submission" date="2020-12" db="EMBL/GenBank/DDBJ databases">
        <title>Taurinivorans muris gen. nov., sp. nov., fundamental and realized metabolic niche of a ubiquitous sulfidogenic bacterium in the murine intestine.</title>
        <authorList>
            <person name="Ye H."/>
            <person name="Hanson B.T."/>
            <person name="Loy A."/>
        </authorList>
    </citation>
    <scope>NUCLEOTIDE SEQUENCE</scope>
    <source>
        <strain evidence="9">LT0009</strain>
    </source>
</reference>
<evidence type="ECO:0000256" key="7">
    <source>
        <dbReference type="ARBA" id="ARBA00023237"/>
    </source>
</evidence>
<feature type="signal peptide" evidence="8">
    <location>
        <begin position="1"/>
        <end position="20"/>
    </location>
</feature>
<sequence>MKKLSLFAFGFVLFGTQAFAAETTYTMEEAVKKALLDNRSIISAQKSAEASKSALYSARGAFGPSVTASYAVSHDPYSDFQKSLLQGKDLDETTYTFGVEVRQPLFQGFQLLNNAQKAKLQSEYDELQLKKTNIAVANQVQTAFLQFLMAEESVQSAEKAVRRADEQRAIATEGYQIGVRPKIDVLQAEYELSSSEARLIENENNLNSVRAQLNSFLNLPVEKDVDYVGKLDSVPFMITFEEAVKKAFVQLPDVKMAEKSMNMAEKDMGIALGTFLPRIDGIIQYMSTGRNGMTDEDLRSHGYDPSLYVTSPLENTTIGLQATMNVFNSGQDFFKVRQAKHGVDALKAQVELAYNNAALNVKVSLLKLQDAARTVDVSTRALDSARQSYDDAKTRYEYQIGTNLEMLTAQSDLADAELAYISSKANYLISLSNLYAALGEINASLNTK</sequence>